<dbReference type="GO" id="GO:0032259">
    <property type="term" value="P:methylation"/>
    <property type="evidence" value="ECO:0007669"/>
    <property type="project" value="UniProtKB-KW"/>
</dbReference>
<sequence length="151" mass="16720">MGISVDERFEIREARPGTGLGLFARLPITKGEFIIEYTGTKIPTATADESESRYLFEVDDIWTLDGPVPENTAGYINHDCHPNVEAEVEDGKIMIYAGRDIAPGEELTIDYDIEYFDEFIRPVGCKCASCEKGLISPHLKKATTASGTKKE</sequence>
<dbReference type="PANTHER" id="PTHR22884">
    <property type="entry name" value="SET DOMAIN PROTEINS"/>
    <property type="match status" value="1"/>
</dbReference>
<reference evidence="7 8" key="1">
    <citation type="journal article" date="2016" name="Nat. Commun.">
        <title>Thousands of microbial genomes shed light on interconnected biogeochemical processes in an aquifer system.</title>
        <authorList>
            <person name="Anantharaman K."/>
            <person name="Brown C.T."/>
            <person name="Hug L.A."/>
            <person name="Sharon I."/>
            <person name="Castelle C.J."/>
            <person name="Probst A.J."/>
            <person name="Thomas B.C."/>
            <person name="Singh A."/>
            <person name="Wilkins M.J."/>
            <person name="Karaoz U."/>
            <person name="Brodie E.L."/>
            <person name="Williams K.H."/>
            <person name="Hubbard S.S."/>
            <person name="Banfield J.F."/>
        </authorList>
    </citation>
    <scope>NUCLEOTIDE SEQUENCE [LARGE SCALE GENOMIC DNA]</scope>
</reference>
<protein>
    <recommendedName>
        <fullName evidence="6">SET domain-containing protein</fullName>
    </recommendedName>
</protein>
<evidence type="ECO:0000256" key="4">
    <source>
        <dbReference type="ARBA" id="ARBA00022679"/>
    </source>
</evidence>
<dbReference type="GO" id="GO:0005694">
    <property type="term" value="C:chromosome"/>
    <property type="evidence" value="ECO:0007669"/>
    <property type="project" value="UniProtKB-SubCell"/>
</dbReference>
<dbReference type="PROSITE" id="PS50280">
    <property type="entry name" value="SET"/>
    <property type="match status" value="1"/>
</dbReference>
<dbReference type="InterPro" id="IPR046341">
    <property type="entry name" value="SET_dom_sf"/>
</dbReference>
<proteinExistence type="predicted"/>
<evidence type="ECO:0000259" key="6">
    <source>
        <dbReference type="PROSITE" id="PS50280"/>
    </source>
</evidence>
<accession>A0A1F6DFI7</accession>
<keyword evidence="4" id="KW-0808">Transferase</keyword>
<keyword evidence="5" id="KW-0949">S-adenosyl-L-methionine</keyword>
<evidence type="ECO:0000256" key="3">
    <source>
        <dbReference type="ARBA" id="ARBA00022603"/>
    </source>
</evidence>
<dbReference type="InterPro" id="IPR050777">
    <property type="entry name" value="SET2_Histone-Lys_MeTrsfase"/>
</dbReference>
<evidence type="ECO:0000313" key="8">
    <source>
        <dbReference type="Proteomes" id="UP000176377"/>
    </source>
</evidence>
<dbReference type="GO" id="GO:0008168">
    <property type="term" value="F:methyltransferase activity"/>
    <property type="evidence" value="ECO:0007669"/>
    <property type="project" value="UniProtKB-KW"/>
</dbReference>
<dbReference type="Gene3D" id="2.170.270.10">
    <property type="entry name" value="SET domain"/>
    <property type="match status" value="1"/>
</dbReference>
<dbReference type="AlphaFoldDB" id="A0A1F6DFI7"/>
<dbReference type="Pfam" id="PF00856">
    <property type="entry name" value="SET"/>
    <property type="match status" value="1"/>
</dbReference>
<dbReference type="InterPro" id="IPR001214">
    <property type="entry name" value="SET_dom"/>
</dbReference>
<keyword evidence="3" id="KW-0489">Methyltransferase</keyword>
<dbReference type="Proteomes" id="UP000176377">
    <property type="component" value="Unassembled WGS sequence"/>
</dbReference>
<evidence type="ECO:0000256" key="1">
    <source>
        <dbReference type="ARBA" id="ARBA00004286"/>
    </source>
</evidence>
<organism evidence="7 8">
    <name type="scientific">Candidatus Kaiserbacteria bacterium RIFCSPHIGHO2_01_FULL_56_24</name>
    <dbReference type="NCBI Taxonomy" id="1798487"/>
    <lineage>
        <taxon>Bacteria</taxon>
        <taxon>Candidatus Kaiseribacteriota</taxon>
    </lineage>
</organism>
<comment type="caution">
    <text evidence="7">The sequence shown here is derived from an EMBL/GenBank/DDBJ whole genome shotgun (WGS) entry which is preliminary data.</text>
</comment>
<evidence type="ECO:0000256" key="5">
    <source>
        <dbReference type="ARBA" id="ARBA00022691"/>
    </source>
</evidence>
<dbReference type="SMART" id="SM00317">
    <property type="entry name" value="SET"/>
    <property type="match status" value="1"/>
</dbReference>
<keyword evidence="2" id="KW-0158">Chromosome</keyword>
<gene>
    <name evidence="7" type="ORF">A2765_01165</name>
</gene>
<evidence type="ECO:0000313" key="7">
    <source>
        <dbReference type="EMBL" id="OGG60161.1"/>
    </source>
</evidence>
<dbReference type="EMBL" id="MFLA01000013">
    <property type="protein sequence ID" value="OGG60161.1"/>
    <property type="molecule type" value="Genomic_DNA"/>
</dbReference>
<dbReference type="SUPFAM" id="SSF82199">
    <property type="entry name" value="SET domain"/>
    <property type="match status" value="1"/>
</dbReference>
<comment type="subcellular location">
    <subcellularLocation>
        <location evidence="1">Chromosome</location>
    </subcellularLocation>
</comment>
<name>A0A1F6DFI7_9BACT</name>
<evidence type="ECO:0000256" key="2">
    <source>
        <dbReference type="ARBA" id="ARBA00022454"/>
    </source>
</evidence>
<feature type="domain" description="SET" evidence="6">
    <location>
        <begin position="7"/>
        <end position="112"/>
    </location>
</feature>